<keyword evidence="6" id="KW-1185">Reference proteome</keyword>
<organism evidence="5 6">
    <name type="scientific">Streptomyces javensis</name>
    <dbReference type="NCBI Taxonomy" id="114698"/>
    <lineage>
        <taxon>Bacteria</taxon>
        <taxon>Bacillati</taxon>
        <taxon>Actinomycetota</taxon>
        <taxon>Actinomycetes</taxon>
        <taxon>Kitasatosporales</taxon>
        <taxon>Streptomycetaceae</taxon>
        <taxon>Streptomyces</taxon>
        <taxon>Streptomyces violaceusniger group</taxon>
    </lineage>
</organism>
<keyword evidence="2" id="KW-0285">Flavoprotein</keyword>
<dbReference type="InterPro" id="IPR002938">
    <property type="entry name" value="FAD-bd"/>
</dbReference>
<dbReference type="InterPro" id="IPR036188">
    <property type="entry name" value="FAD/NAD-bd_sf"/>
</dbReference>
<comment type="cofactor">
    <cofactor evidence="1">
        <name>FAD</name>
        <dbReference type="ChEBI" id="CHEBI:57692"/>
    </cofactor>
</comment>
<keyword evidence="5" id="KW-0503">Monooxygenase</keyword>
<dbReference type="Gene3D" id="3.50.50.60">
    <property type="entry name" value="FAD/NAD(P)-binding domain"/>
    <property type="match status" value="1"/>
</dbReference>
<name>A0ABP4HY51_9ACTN</name>
<dbReference type="PANTHER" id="PTHR43004:SF19">
    <property type="entry name" value="BINDING MONOOXYGENASE, PUTATIVE (JCVI)-RELATED"/>
    <property type="match status" value="1"/>
</dbReference>
<dbReference type="Gene3D" id="3.30.70.2450">
    <property type="match status" value="1"/>
</dbReference>
<dbReference type="PANTHER" id="PTHR43004">
    <property type="entry name" value="TRK SYSTEM POTASSIUM UPTAKE PROTEIN"/>
    <property type="match status" value="1"/>
</dbReference>
<dbReference type="Pfam" id="PF01494">
    <property type="entry name" value="FAD_binding_3"/>
    <property type="match status" value="1"/>
</dbReference>
<dbReference type="SUPFAM" id="SSF51905">
    <property type="entry name" value="FAD/NAD(P)-binding domain"/>
    <property type="match status" value="1"/>
</dbReference>
<accession>A0ABP4HY51</accession>
<evidence type="ECO:0000256" key="1">
    <source>
        <dbReference type="ARBA" id="ARBA00001974"/>
    </source>
</evidence>
<comment type="caution">
    <text evidence="5">The sequence shown here is derived from an EMBL/GenBank/DDBJ whole genome shotgun (WGS) entry which is preliminary data.</text>
</comment>
<evidence type="ECO:0000313" key="6">
    <source>
        <dbReference type="Proteomes" id="UP001500282"/>
    </source>
</evidence>
<evidence type="ECO:0000256" key="2">
    <source>
        <dbReference type="ARBA" id="ARBA00022630"/>
    </source>
</evidence>
<proteinExistence type="predicted"/>
<evidence type="ECO:0000313" key="5">
    <source>
        <dbReference type="EMBL" id="GAA1296121.1"/>
    </source>
</evidence>
<gene>
    <name evidence="5" type="ORF">GCM10009579_73900</name>
</gene>
<dbReference type="PRINTS" id="PR00420">
    <property type="entry name" value="RNGMNOXGNASE"/>
</dbReference>
<dbReference type="InterPro" id="IPR050641">
    <property type="entry name" value="RIFMO-like"/>
</dbReference>
<sequence length="568" mass="59584">MRRSDVIVVGAGPTGLFLAGELALQGVRVLVLERLPEPDPTIKAGSINVASAEILDRRGLLPAAEDVQRRLLASVGAFAGHGRKNALVNQLDRGVRGTRRFPVAGHFAGMLFRDELVDQGDPVLAAHTAASGGVLVPQYDLELLLGEHCARLGVEVRRGVEVRGVRGVGVRGVGGTRPADADLSDDADVVVETSAGELTAGWVVAADGGRSAIRRQLGIGFTGTDPQLVGYQAVADFDDPGELSRGWTWTPRGIYAYGPIPGRVLVARFGPRPQDRDAPVTLDELQAVIRDVSGVDVTLKGLRGRATRWSDNARQAQSYRRGRVLLAGDAAHVHAPFSGQGLNLGLGDAANLGWKLAATVRGRAPAGLLDTYESERHPIAAWVLDWTRAQVALMRGDEHTARLREVVGGELFAAPGVMNRVVALTSGITQRYDVADVVGVAGVAGVADRAAGPVGSIAGDVALSSGDRLADHAHDGRFVLVDRSPDGRFAGAGRPRGHRIAYVADPASAASPPSLLVRPDGVIVWAAAHDTAAHDTAASDTATPVTATSDDGVLKELDAAIQRWVDSR</sequence>
<dbReference type="Proteomes" id="UP001500282">
    <property type="component" value="Unassembled WGS sequence"/>
</dbReference>
<dbReference type="EMBL" id="BAAAIH010000061">
    <property type="protein sequence ID" value="GAA1296121.1"/>
    <property type="molecule type" value="Genomic_DNA"/>
</dbReference>
<keyword evidence="5" id="KW-0560">Oxidoreductase</keyword>
<dbReference type="Gene3D" id="3.40.30.120">
    <property type="match status" value="1"/>
</dbReference>
<evidence type="ECO:0000256" key="3">
    <source>
        <dbReference type="ARBA" id="ARBA00022827"/>
    </source>
</evidence>
<dbReference type="Pfam" id="PF21274">
    <property type="entry name" value="Rng_hyd_C"/>
    <property type="match status" value="1"/>
</dbReference>
<keyword evidence="3" id="KW-0274">FAD</keyword>
<protein>
    <submittedName>
        <fullName evidence="5">FAD-dependent monooxygenase</fullName>
    </submittedName>
</protein>
<reference evidence="6" key="1">
    <citation type="journal article" date="2019" name="Int. J. Syst. Evol. Microbiol.">
        <title>The Global Catalogue of Microorganisms (GCM) 10K type strain sequencing project: providing services to taxonomists for standard genome sequencing and annotation.</title>
        <authorList>
            <consortium name="The Broad Institute Genomics Platform"/>
            <consortium name="The Broad Institute Genome Sequencing Center for Infectious Disease"/>
            <person name="Wu L."/>
            <person name="Ma J."/>
        </authorList>
    </citation>
    <scope>NUCLEOTIDE SEQUENCE [LARGE SCALE GENOMIC DNA]</scope>
    <source>
        <strain evidence="6">JCM 11448</strain>
    </source>
</reference>
<evidence type="ECO:0000259" key="4">
    <source>
        <dbReference type="Pfam" id="PF01494"/>
    </source>
</evidence>
<feature type="domain" description="FAD-binding" evidence="4">
    <location>
        <begin position="4"/>
        <end position="387"/>
    </location>
</feature>
<dbReference type="GO" id="GO:0004497">
    <property type="term" value="F:monooxygenase activity"/>
    <property type="evidence" value="ECO:0007669"/>
    <property type="project" value="UniProtKB-KW"/>
</dbReference>